<dbReference type="SUPFAM" id="SSF57903">
    <property type="entry name" value="FYVE/PHD zinc finger"/>
    <property type="match status" value="1"/>
</dbReference>
<dbReference type="Gene3D" id="3.30.40.10">
    <property type="entry name" value="Zinc/RING finger domain, C3HC4 (zinc finger)"/>
    <property type="match status" value="2"/>
</dbReference>
<evidence type="ECO:0000256" key="3">
    <source>
        <dbReference type="SAM" id="MobiDB-lite"/>
    </source>
</evidence>
<feature type="domain" description="Inhibitor of growth protein N-terminal histone-binding" evidence="4">
    <location>
        <begin position="186"/>
        <end position="289"/>
    </location>
</feature>
<dbReference type="Proteomes" id="UP000481858">
    <property type="component" value="Unassembled WGS sequence"/>
</dbReference>
<dbReference type="PANTHER" id="PTHR10333:SF94">
    <property type="entry name" value="FINGER DOMAIN PROTEIN, PUTATIVE (AFU_ORTHOLOGUE AFUA_3G11940)-RELATED"/>
    <property type="match status" value="1"/>
</dbReference>
<dbReference type="GO" id="GO:0004402">
    <property type="term" value="F:histone acetyltransferase activity"/>
    <property type="evidence" value="ECO:0007669"/>
    <property type="project" value="TreeGrafter"/>
</dbReference>
<feature type="region of interest" description="Disordered" evidence="3">
    <location>
        <begin position="552"/>
        <end position="704"/>
    </location>
</feature>
<feature type="site" description="Histone H3K4me3 binding" evidence="1">
    <location>
        <position position="918"/>
    </location>
</feature>
<name>A0A7C8ITW5_9PEZI</name>
<dbReference type="SMART" id="SM01408">
    <property type="entry name" value="ING"/>
    <property type="match status" value="1"/>
</dbReference>
<feature type="compositionally biased region" description="Pro residues" evidence="3">
    <location>
        <begin position="741"/>
        <end position="753"/>
    </location>
</feature>
<feature type="compositionally biased region" description="Acidic residues" evidence="3">
    <location>
        <begin position="357"/>
        <end position="366"/>
    </location>
</feature>
<organism evidence="5 6">
    <name type="scientific">Xylaria multiplex</name>
    <dbReference type="NCBI Taxonomy" id="323545"/>
    <lineage>
        <taxon>Eukaryota</taxon>
        <taxon>Fungi</taxon>
        <taxon>Dikarya</taxon>
        <taxon>Ascomycota</taxon>
        <taxon>Pezizomycotina</taxon>
        <taxon>Sordariomycetes</taxon>
        <taxon>Xylariomycetidae</taxon>
        <taxon>Xylariales</taxon>
        <taxon>Xylariaceae</taxon>
        <taxon>Xylaria</taxon>
    </lineage>
</organism>
<feature type="binding site" evidence="2">
    <location>
        <position position="993"/>
    </location>
    <ligand>
        <name>Zn(2+)</name>
        <dbReference type="ChEBI" id="CHEBI:29105"/>
        <label>2</label>
    </ligand>
</feature>
<feature type="compositionally biased region" description="Acidic residues" evidence="3">
    <location>
        <begin position="898"/>
        <end position="913"/>
    </location>
</feature>
<feature type="binding site" evidence="2">
    <location>
        <position position="969"/>
    </location>
    <ligand>
        <name>Zn(2+)</name>
        <dbReference type="ChEBI" id="CHEBI:29105"/>
        <label>2</label>
    </ligand>
</feature>
<feature type="binding site" evidence="2">
    <location>
        <position position="921"/>
    </location>
    <ligand>
        <name>Zn(2+)</name>
        <dbReference type="ChEBI" id="CHEBI:29105"/>
        <label>1</label>
    </ligand>
</feature>
<feature type="region of interest" description="Disordered" evidence="3">
    <location>
        <begin position="1"/>
        <end position="26"/>
    </location>
</feature>
<evidence type="ECO:0000259" key="4">
    <source>
        <dbReference type="SMART" id="SM01408"/>
    </source>
</evidence>
<comment type="caution">
    <text evidence="5">The sequence shown here is derived from an EMBL/GenBank/DDBJ whole genome shotgun (WGS) entry which is preliminary data.</text>
</comment>
<proteinExistence type="predicted"/>
<feature type="binding site" evidence="2">
    <location>
        <position position="975"/>
    </location>
    <ligand>
        <name>Zn(2+)</name>
        <dbReference type="ChEBI" id="CHEBI:29105"/>
        <label>1</label>
    </ligand>
</feature>
<dbReference type="SUPFAM" id="SSF54427">
    <property type="entry name" value="NTF2-like"/>
    <property type="match status" value="1"/>
</dbReference>
<reference evidence="5 6" key="1">
    <citation type="submission" date="2019-12" db="EMBL/GenBank/DDBJ databases">
        <title>Draft genome sequence of the ascomycete Xylaria multiplex DSM 110363.</title>
        <authorList>
            <person name="Buettner E."/>
            <person name="Kellner H."/>
        </authorList>
    </citation>
    <scope>NUCLEOTIDE SEQUENCE [LARGE SCALE GENOMIC DNA]</scope>
    <source>
        <strain evidence="5 6">DSM 110363</strain>
    </source>
</reference>
<dbReference type="InterPro" id="IPR028651">
    <property type="entry name" value="ING_fam"/>
</dbReference>
<feature type="site" description="Histone H3K4me3 binding" evidence="1">
    <location>
        <position position="933"/>
    </location>
</feature>
<dbReference type="AlphaFoldDB" id="A0A7C8ITW5"/>
<dbReference type="InterPro" id="IPR011011">
    <property type="entry name" value="Znf_FYVE_PHD"/>
</dbReference>
<feature type="binding site" evidence="2">
    <location>
        <position position="919"/>
    </location>
    <ligand>
        <name>Zn(2+)</name>
        <dbReference type="ChEBI" id="CHEBI:29105"/>
        <label>1</label>
    </ligand>
</feature>
<gene>
    <name evidence="5" type="ORF">GQX73_g1473</name>
</gene>
<keyword evidence="2" id="KW-0479">Metal-binding</keyword>
<feature type="compositionally biased region" description="Basic and acidic residues" evidence="3">
    <location>
        <begin position="1"/>
        <end position="10"/>
    </location>
</feature>
<feature type="region of interest" description="Disordered" evidence="3">
    <location>
        <begin position="720"/>
        <end position="913"/>
    </location>
</feature>
<accession>A0A7C8ITW5</accession>
<dbReference type="CDD" id="cd15505">
    <property type="entry name" value="PHD_ING"/>
    <property type="match status" value="1"/>
</dbReference>
<feature type="compositionally biased region" description="Basic and acidic residues" evidence="3">
    <location>
        <begin position="483"/>
        <end position="494"/>
    </location>
</feature>
<dbReference type="EMBL" id="WUBL01000008">
    <property type="protein sequence ID" value="KAF2972201.1"/>
    <property type="molecule type" value="Genomic_DNA"/>
</dbReference>
<evidence type="ECO:0000256" key="2">
    <source>
        <dbReference type="PIRSR" id="PIRSR628651-51"/>
    </source>
</evidence>
<feature type="compositionally biased region" description="Basic residues" evidence="3">
    <location>
        <begin position="872"/>
        <end position="885"/>
    </location>
</feature>
<feature type="compositionally biased region" description="Pro residues" evidence="3">
    <location>
        <begin position="653"/>
        <end position="670"/>
    </location>
</feature>
<feature type="compositionally biased region" description="Pro residues" evidence="3">
    <location>
        <begin position="387"/>
        <end position="401"/>
    </location>
</feature>
<feature type="compositionally biased region" description="Low complexity" evidence="3">
    <location>
        <begin position="621"/>
        <end position="633"/>
    </location>
</feature>
<dbReference type="InParanoid" id="A0A7C8ITW5"/>
<feature type="region of interest" description="Disordered" evidence="3">
    <location>
        <begin position="483"/>
        <end position="518"/>
    </location>
</feature>
<evidence type="ECO:0000313" key="5">
    <source>
        <dbReference type="EMBL" id="KAF2972201.1"/>
    </source>
</evidence>
<dbReference type="GO" id="GO:0006355">
    <property type="term" value="P:regulation of DNA-templated transcription"/>
    <property type="evidence" value="ECO:0007669"/>
    <property type="project" value="TreeGrafter"/>
</dbReference>
<evidence type="ECO:0000313" key="6">
    <source>
        <dbReference type="Proteomes" id="UP000481858"/>
    </source>
</evidence>
<dbReference type="GO" id="GO:0000123">
    <property type="term" value="C:histone acetyltransferase complex"/>
    <property type="evidence" value="ECO:0007669"/>
    <property type="project" value="TreeGrafter"/>
</dbReference>
<feature type="compositionally biased region" description="Basic residues" evidence="3">
    <location>
        <begin position="600"/>
        <end position="609"/>
    </location>
</feature>
<feature type="binding site" evidence="2">
    <location>
        <position position="978"/>
    </location>
    <ligand>
        <name>Zn(2+)</name>
        <dbReference type="ChEBI" id="CHEBI:29105"/>
        <label>1</label>
    </ligand>
</feature>
<dbReference type="InterPro" id="IPR032710">
    <property type="entry name" value="NTF2-like_dom_sf"/>
</dbReference>
<feature type="site" description="Histone H3K4me3 binding" evidence="1">
    <location>
        <position position="929"/>
    </location>
</feature>
<dbReference type="CDD" id="cd17017">
    <property type="entry name" value="ING_Yng1p"/>
    <property type="match status" value="1"/>
</dbReference>
<keyword evidence="2" id="KW-0862">Zinc</keyword>
<dbReference type="GO" id="GO:0005634">
    <property type="term" value="C:nucleus"/>
    <property type="evidence" value="ECO:0007669"/>
    <property type="project" value="TreeGrafter"/>
</dbReference>
<keyword evidence="6" id="KW-1185">Reference proteome</keyword>
<dbReference type="InterPro" id="IPR013083">
    <property type="entry name" value="Znf_RING/FYVE/PHD"/>
</dbReference>
<feature type="binding site" evidence="2">
    <location>
        <position position="996"/>
    </location>
    <ligand>
        <name>Zn(2+)</name>
        <dbReference type="ChEBI" id="CHEBI:29105"/>
        <label>2</label>
    </ligand>
</feature>
<feature type="binding site" evidence="2">
    <location>
        <position position="932"/>
    </location>
    <ligand>
        <name>Zn(2+)</name>
        <dbReference type="ChEBI" id="CHEBI:29105"/>
        <label>2</label>
    </ligand>
</feature>
<dbReference type="Gene3D" id="6.10.140.1740">
    <property type="match status" value="1"/>
</dbReference>
<feature type="region of interest" description="Disordered" evidence="3">
    <location>
        <begin position="352"/>
        <end position="436"/>
    </location>
</feature>
<feature type="compositionally biased region" description="Polar residues" evidence="3">
    <location>
        <begin position="720"/>
        <end position="738"/>
    </location>
</feature>
<dbReference type="GO" id="GO:0046872">
    <property type="term" value="F:metal ion binding"/>
    <property type="evidence" value="ECO:0007669"/>
    <property type="project" value="UniProtKB-KW"/>
</dbReference>
<protein>
    <recommendedName>
        <fullName evidence="4">Inhibitor of growth protein N-terminal histone-binding domain-containing protein</fullName>
    </recommendedName>
</protein>
<dbReference type="OrthoDB" id="5411773at2759"/>
<dbReference type="PANTHER" id="PTHR10333">
    <property type="entry name" value="INHIBITOR OF GROWTH PROTEIN"/>
    <property type="match status" value="1"/>
</dbReference>
<sequence length="1175" mass="129390">MDTAKNDEKQVGTQRSSRRRRSLSISKRVEEKEGVDRVAQLGAEGWTRTESISANKVFLSDLLVVEGRLHATDKLCLCGDFHVTDKLECEGNFTLQGTVECPNKPAVVNNLIIMERGHVYGDVVVKSGAYIKGHCIITVEANMARGRGELDDGDISPRHPALQQIGATNNDLEPLAMRTDPDASATVTDFLDFTEHLPSDITRSLTLIGQLDSSYIDSSAAVNELTTLWGKLPTLPPNERIDPVKLRADISNKLNHALSSRTYAHAEACRMLEIITRHHNRIQTILSKLHTMRDNFPTIEEQEIRSPVQPKSPQMMRGPRITLRLDNNGDKMRPRRIIVPGEVLGPHEIDFNVYSDSSEDSSEDEISVSPPRRPVTEATRIKLVKPPKTPKQQRPPKPPRSARPSTRENGPPPVSTSTALAKLKPPPENAVPGSTDAPWLQLTQYELAKLRKRMKKNSQWIPSDTMIARELKNLGRGVEAFKEAQKKAEEEGKPFEPTLPAPVVDAESGIPHPPEGAISADALTADEVQLSNRGMKLNEAKKLKRETLARMAAEEAEESARKMAAEAARLFTNPEASPSVAGSSHDKSQETGQSQGKASSKSKAKKRKRESLSETPVPEKSQGAESQSSSQAPSLPPSQPEKPQIKRTKTETPVPPPQITQRPPSAPPQPATITTTHSVPIETPVPVPQLGRTGLTSKTPVPVPVPITVPLDSSIVAVRTATSSGQTSPVPQSTITTIVPTKPPAETPVPPPIKTSTTPILPPARDLPKRETRQTMQPAAANLKQPGSSRGNTPAPVLTPEQPPQPIPLRRPVSRGKAASQEPPPTLAAERPRRTSTARNTPAPEVRQPSKRTKRPAPGVVTTNPGGTSAIGKRKAAPRKKARGNTKREKGTNQQPEPEVDVEVDDDGNVIDPDEPRYCQCNRVSFGTMIQCDNIDVSKAHPNLKNPPMPHMSSKTCQQMLTGVNKQNCEKEWFHLECVGLSEIPARTTKWYCPQCRILLNIGERGEVTSRGIRIHANKERDMVDYVAIYPTNVVVDERLKGFISAFYAISDDPSRNNEWVNFFTSDASLIMGDKTARGIEEIRALREGMWEKIKSRRHKLDKVFPSAFELPGHESERRFEYMLHGSADLELKSGEKLVGQWAGRAILREDGGELKYTFYQVYIHTYVDTPTLGV</sequence>
<feature type="site" description="Histone H3K4me3 binding" evidence="1">
    <location>
        <position position="973"/>
    </location>
</feature>
<dbReference type="InterPro" id="IPR024610">
    <property type="entry name" value="ING_N_histone-binding"/>
</dbReference>
<evidence type="ECO:0000256" key="1">
    <source>
        <dbReference type="PIRSR" id="PIRSR628651-50"/>
    </source>
</evidence>